<dbReference type="PANTHER" id="PTHR23531:SF1">
    <property type="entry name" value="QUINOLENE RESISTANCE PROTEIN NORA"/>
    <property type="match status" value="1"/>
</dbReference>
<sequence>MKHSETKSNILKIFIAAILISIAYGTLFIMPIYIKSLNGDTATAGYLFAITGIGAMVSILFTKRLVYQYSGNYLLFVGALFFSIGVIIFGTYHQVDVFYFIASAFTGIGWGIYYNVSPIMLMAYSDNSDNRVTLFGYLSAFNVIGISLAPIVIDIIYGENINYFIVFAITGGVCSFCAAFLFLSISNNVAVKDSEKINPKDKMITDEKKKGYIYPLLMVFLGACTLSLMSNFQTVFSKELGVNYFYFFLSFSLSMVLSRLLLSAYIAKLNRYYTNTFFLLFMVISLVLFFFAEEDVLIYVLASSLFGMAYGLVYPIIQDLALLLSSPQIHKDVLSYFSFSYFIGLYLFSAISGVVIDIYGYLLALFVIVILALIELLLSVILIKKFSKEYRQT</sequence>
<keyword evidence="2 4" id="KW-1133">Transmembrane helix</keyword>
<name>A0ABW5N3A9_9FLAO</name>
<dbReference type="SUPFAM" id="SSF103473">
    <property type="entry name" value="MFS general substrate transporter"/>
    <property type="match status" value="1"/>
</dbReference>
<feature type="transmembrane region" description="Helical" evidence="4">
    <location>
        <begin position="46"/>
        <end position="66"/>
    </location>
</feature>
<feature type="transmembrane region" description="Helical" evidence="4">
    <location>
        <begin position="298"/>
        <end position="324"/>
    </location>
</feature>
<feature type="transmembrane region" description="Helical" evidence="4">
    <location>
        <begin position="98"/>
        <end position="122"/>
    </location>
</feature>
<keyword evidence="7" id="KW-1185">Reference proteome</keyword>
<organism evidence="6 7">
    <name type="scientific">Aquimarina hainanensis</name>
    <dbReference type="NCBI Taxonomy" id="1578017"/>
    <lineage>
        <taxon>Bacteria</taxon>
        <taxon>Pseudomonadati</taxon>
        <taxon>Bacteroidota</taxon>
        <taxon>Flavobacteriia</taxon>
        <taxon>Flavobacteriales</taxon>
        <taxon>Flavobacteriaceae</taxon>
        <taxon>Aquimarina</taxon>
    </lineage>
</organism>
<evidence type="ECO:0000256" key="2">
    <source>
        <dbReference type="ARBA" id="ARBA00022989"/>
    </source>
</evidence>
<gene>
    <name evidence="6" type="ORF">ACFSTE_02170</name>
</gene>
<proteinExistence type="predicted"/>
<dbReference type="RefSeq" id="WP_176027776.1">
    <property type="nucleotide sequence ID" value="NZ_JBHSJV010000001.1"/>
</dbReference>
<feature type="transmembrane region" description="Helical" evidence="4">
    <location>
        <begin position="134"/>
        <end position="157"/>
    </location>
</feature>
<keyword evidence="1 4" id="KW-0812">Transmembrane</keyword>
<feature type="transmembrane region" description="Helical" evidence="4">
    <location>
        <begin position="12"/>
        <end position="34"/>
    </location>
</feature>
<evidence type="ECO:0000256" key="1">
    <source>
        <dbReference type="ARBA" id="ARBA00022692"/>
    </source>
</evidence>
<feature type="transmembrane region" description="Helical" evidence="4">
    <location>
        <begin position="73"/>
        <end position="92"/>
    </location>
</feature>
<dbReference type="PROSITE" id="PS50850">
    <property type="entry name" value="MFS"/>
    <property type="match status" value="1"/>
</dbReference>
<dbReference type="InterPro" id="IPR020846">
    <property type="entry name" value="MFS_dom"/>
</dbReference>
<evidence type="ECO:0000259" key="5">
    <source>
        <dbReference type="PROSITE" id="PS50850"/>
    </source>
</evidence>
<dbReference type="InterPro" id="IPR052714">
    <property type="entry name" value="MFS_Exporter"/>
</dbReference>
<dbReference type="Proteomes" id="UP001597459">
    <property type="component" value="Unassembled WGS sequence"/>
</dbReference>
<feature type="transmembrane region" description="Helical" evidence="4">
    <location>
        <begin position="272"/>
        <end position="292"/>
    </location>
</feature>
<feature type="transmembrane region" description="Helical" evidence="4">
    <location>
        <begin position="362"/>
        <end position="383"/>
    </location>
</feature>
<feature type="transmembrane region" description="Helical" evidence="4">
    <location>
        <begin position="244"/>
        <end position="265"/>
    </location>
</feature>
<feature type="transmembrane region" description="Helical" evidence="4">
    <location>
        <begin position="336"/>
        <end position="356"/>
    </location>
</feature>
<keyword evidence="3 4" id="KW-0472">Membrane</keyword>
<dbReference type="PANTHER" id="PTHR23531">
    <property type="entry name" value="QUINOLENE RESISTANCE PROTEIN NORA"/>
    <property type="match status" value="1"/>
</dbReference>
<dbReference type="Pfam" id="PF07690">
    <property type="entry name" value="MFS_1"/>
    <property type="match status" value="1"/>
</dbReference>
<feature type="domain" description="Major facilitator superfamily (MFS) profile" evidence="5">
    <location>
        <begin position="5"/>
        <end position="387"/>
    </location>
</feature>
<evidence type="ECO:0000256" key="3">
    <source>
        <dbReference type="ARBA" id="ARBA00023136"/>
    </source>
</evidence>
<reference evidence="7" key="1">
    <citation type="journal article" date="2019" name="Int. J. Syst. Evol. Microbiol.">
        <title>The Global Catalogue of Microorganisms (GCM) 10K type strain sequencing project: providing services to taxonomists for standard genome sequencing and annotation.</title>
        <authorList>
            <consortium name="The Broad Institute Genomics Platform"/>
            <consortium name="The Broad Institute Genome Sequencing Center for Infectious Disease"/>
            <person name="Wu L."/>
            <person name="Ma J."/>
        </authorList>
    </citation>
    <scope>NUCLEOTIDE SEQUENCE [LARGE SCALE GENOMIC DNA]</scope>
    <source>
        <strain evidence="7">KCTC 42423</strain>
    </source>
</reference>
<dbReference type="EMBL" id="JBHULX010000001">
    <property type="protein sequence ID" value="MFD2589618.1"/>
    <property type="molecule type" value="Genomic_DNA"/>
</dbReference>
<feature type="transmembrane region" description="Helical" evidence="4">
    <location>
        <begin position="163"/>
        <end position="191"/>
    </location>
</feature>
<feature type="transmembrane region" description="Helical" evidence="4">
    <location>
        <begin position="212"/>
        <end position="232"/>
    </location>
</feature>
<dbReference type="Gene3D" id="1.20.1250.20">
    <property type="entry name" value="MFS general substrate transporter like domains"/>
    <property type="match status" value="1"/>
</dbReference>
<evidence type="ECO:0000313" key="6">
    <source>
        <dbReference type="EMBL" id="MFD2589618.1"/>
    </source>
</evidence>
<protein>
    <submittedName>
        <fullName evidence="6">MFS transporter</fullName>
    </submittedName>
</protein>
<evidence type="ECO:0000256" key="4">
    <source>
        <dbReference type="SAM" id="Phobius"/>
    </source>
</evidence>
<accession>A0ABW5N3A9</accession>
<dbReference type="InterPro" id="IPR011701">
    <property type="entry name" value="MFS"/>
</dbReference>
<evidence type="ECO:0000313" key="7">
    <source>
        <dbReference type="Proteomes" id="UP001597459"/>
    </source>
</evidence>
<comment type="caution">
    <text evidence="6">The sequence shown here is derived from an EMBL/GenBank/DDBJ whole genome shotgun (WGS) entry which is preliminary data.</text>
</comment>
<dbReference type="InterPro" id="IPR036259">
    <property type="entry name" value="MFS_trans_sf"/>
</dbReference>